<dbReference type="Proteomes" id="UP001140258">
    <property type="component" value="Unassembled WGS sequence"/>
</dbReference>
<dbReference type="RefSeq" id="WP_259051588.1">
    <property type="nucleotide sequence ID" value="NZ_JANUCQ010000002.1"/>
</dbReference>
<keyword evidence="3" id="KW-1185">Reference proteome</keyword>
<evidence type="ECO:0000259" key="1">
    <source>
        <dbReference type="Pfam" id="PF26337"/>
    </source>
</evidence>
<dbReference type="Gene3D" id="3.40.50.2000">
    <property type="entry name" value="Glycogen Phosphorylase B"/>
    <property type="match status" value="1"/>
</dbReference>
<dbReference type="InterPro" id="IPR058592">
    <property type="entry name" value="Gtf3_C"/>
</dbReference>
<accession>A0ABT2EW83</accession>
<comment type="caution">
    <text evidence="2">The sequence shown here is derived from an EMBL/GenBank/DDBJ whole genome shotgun (WGS) entry which is preliminary data.</text>
</comment>
<sequence>MKILLIYPQELLSGSIVSRKIKCILEDHDVDLYGVSSPLDSLKKALFGEKYDVVIATCSSRNITVAPYFLFSKADQKIFFPYDISHFCKIPGDPIYRLKCNIGLLLEKLMFLKSDKIIHKGLSNELEYLPFYDSKIKNKSEYLFREFLNNNLIQEYNPDIKLSKKDGEIHLVYVGGLFLEDVIMYESFYTFYPKITNQKIHLHIYSKISRETLDRFKEIEKEDMYFHYEGALSHDELIKEITKYDYGIQLFGNDKNIPYNLSAKLAFSNKLYDYCCANLPIIANTELEAVYEFVNNNNEDLGVSLKYTELSKLSNKLKYIEDNGLYEVYVQNINTLFKKINVNSLIEFITE</sequence>
<dbReference type="EMBL" id="JANUCQ010000002">
    <property type="protein sequence ID" value="MCS3922223.1"/>
    <property type="molecule type" value="Genomic_DNA"/>
</dbReference>
<protein>
    <recommendedName>
        <fullName evidence="1">Glucosyltransferase 3-like C-terminal domain-containing protein</fullName>
    </recommendedName>
</protein>
<evidence type="ECO:0000313" key="2">
    <source>
        <dbReference type="EMBL" id="MCS3922223.1"/>
    </source>
</evidence>
<proteinExistence type="predicted"/>
<feature type="domain" description="Glucosyltransferase 3-like C-terminal" evidence="1">
    <location>
        <begin position="199"/>
        <end position="341"/>
    </location>
</feature>
<dbReference type="Pfam" id="PF26337">
    <property type="entry name" value="Gtf3_C"/>
    <property type="match status" value="1"/>
</dbReference>
<evidence type="ECO:0000313" key="3">
    <source>
        <dbReference type="Proteomes" id="UP001140258"/>
    </source>
</evidence>
<organism evidence="2 3">
    <name type="scientific">Methanococcus voltae PS</name>
    <dbReference type="NCBI Taxonomy" id="523842"/>
    <lineage>
        <taxon>Archaea</taxon>
        <taxon>Methanobacteriati</taxon>
        <taxon>Methanobacteriota</taxon>
        <taxon>Methanomada group</taxon>
        <taxon>Methanococci</taxon>
        <taxon>Methanococcales</taxon>
        <taxon>Methanococcaceae</taxon>
        <taxon>Methanococcus</taxon>
    </lineage>
</organism>
<reference evidence="2" key="1">
    <citation type="submission" date="2022-08" db="EMBL/GenBank/DDBJ databases">
        <title>Genomic Encyclopedia of Type Strains, Phase V (KMG-V): Genome sequencing to study the core and pangenomes of soil and plant-associated prokaryotes.</title>
        <authorList>
            <person name="Whitman W."/>
        </authorList>
    </citation>
    <scope>NUCLEOTIDE SEQUENCE</scope>
    <source>
        <strain evidence="2">PS</strain>
    </source>
</reference>
<gene>
    <name evidence="2" type="ORF">M2325_000908</name>
</gene>
<name>A0ABT2EW83_METVO</name>